<dbReference type="Gene3D" id="3.90.120.10">
    <property type="entry name" value="DNA Methylase, subunit A, domain 2"/>
    <property type="match status" value="1"/>
</dbReference>
<dbReference type="AlphaFoldDB" id="X1TMD8"/>
<dbReference type="EC" id="2.1.1.37" evidence="1"/>
<reference evidence="5" key="1">
    <citation type="journal article" date="2014" name="Front. Microbiol.">
        <title>High frequency of phylogenetically diverse reductive dehalogenase-homologous genes in deep subseafloor sedimentary metagenomes.</title>
        <authorList>
            <person name="Kawai M."/>
            <person name="Futagami T."/>
            <person name="Toyoda A."/>
            <person name="Takaki Y."/>
            <person name="Nishi S."/>
            <person name="Hori S."/>
            <person name="Arai W."/>
            <person name="Tsubouchi T."/>
            <person name="Morono Y."/>
            <person name="Uchiyama I."/>
            <person name="Ito T."/>
            <person name="Fujiyama A."/>
            <person name="Inagaki F."/>
            <person name="Takami H."/>
        </authorList>
    </citation>
    <scope>NUCLEOTIDE SEQUENCE</scope>
    <source>
        <strain evidence="5">Expedition CK06-06</strain>
    </source>
</reference>
<dbReference type="GO" id="GO:0032259">
    <property type="term" value="P:methylation"/>
    <property type="evidence" value="ECO:0007669"/>
    <property type="project" value="UniProtKB-KW"/>
</dbReference>
<evidence type="ECO:0000313" key="5">
    <source>
        <dbReference type="EMBL" id="GAI88740.1"/>
    </source>
</evidence>
<dbReference type="PANTHER" id="PTHR10629">
    <property type="entry name" value="CYTOSINE-SPECIFIC METHYLTRANSFERASE"/>
    <property type="match status" value="1"/>
</dbReference>
<dbReference type="GO" id="GO:0003677">
    <property type="term" value="F:DNA binding"/>
    <property type="evidence" value="ECO:0007669"/>
    <property type="project" value="TreeGrafter"/>
</dbReference>
<sequence>LLENVSGLRRASNGSFVQAITESIEEAGNYNVFWKMLNAVDYGVPQYRERIFFVGVPEGLDFEWPSKTHGDTTENNYLKVKDAISDLPNLVSGESKAVYESDPITNYQRSLRKYSKLLLNHSAPNHPQSTIDRISSTKQGMPMYDRFKYSIKTSVGTVSVDVNGDQILVGPNKLLYSRIIKSLLASIFLNFKRFSTGLLFFALSTTESISVNIDIISLSFSSGQLRNSRVEEYVNPLLIRIFGISETPYSDGK</sequence>
<dbReference type="InterPro" id="IPR001525">
    <property type="entry name" value="C5_MeTfrase"/>
</dbReference>
<dbReference type="GO" id="GO:0044027">
    <property type="term" value="P:negative regulation of gene expression via chromosomal CpG island methylation"/>
    <property type="evidence" value="ECO:0007669"/>
    <property type="project" value="TreeGrafter"/>
</dbReference>
<dbReference type="GO" id="GO:0003886">
    <property type="term" value="F:DNA (cytosine-5-)-methyltransferase activity"/>
    <property type="evidence" value="ECO:0007669"/>
    <property type="project" value="UniProtKB-EC"/>
</dbReference>
<dbReference type="InterPro" id="IPR050390">
    <property type="entry name" value="C5-Methyltransferase"/>
</dbReference>
<organism evidence="5">
    <name type="scientific">marine sediment metagenome</name>
    <dbReference type="NCBI Taxonomy" id="412755"/>
    <lineage>
        <taxon>unclassified sequences</taxon>
        <taxon>metagenomes</taxon>
        <taxon>ecological metagenomes</taxon>
    </lineage>
</organism>
<dbReference type="PANTHER" id="PTHR10629:SF52">
    <property type="entry name" value="DNA (CYTOSINE-5)-METHYLTRANSFERASE 1"/>
    <property type="match status" value="1"/>
</dbReference>
<comment type="caution">
    <text evidence="5">The sequence shown here is derived from an EMBL/GenBank/DDBJ whole genome shotgun (WGS) entry which is preliminary data.</text>
</comment>
<dbReference type="SUPFAM" id="SSF53335">
    <property type="entry name" value="S-adenosyl-L-methionine-dependent methyltransferases"/>
    <property type="match status" value="1"/>
</dbReference>
<dbReference type="GO" id="GO:0005634">
    <property type="term" value="C:nucleus"/>
    <property type="evidence" value="ECO:0007669"/>
    <property type="project" value="TreeGrafter"/>
</dbReference>
<evidence type="ECO:0000256" key="4">
    <source>
        <dbReference type="ARBA" id="ARBA00022691"/>
    </source>
</evidence>
<gene>
    <name evidence="5" type="ORF">S12H4_34055</name>
</gene>
<keyword evidence="3" id="KW-0808">Transferase</keyword>
<protein>
    <recommendedName>
        <fullName evidence="1">DNA (cytosine-5-)-methyltransferase</fullName>
        <ecNumber evidence="1">2.1.1.37</ecNumber>
    </recommendedName>
</protein>
<dbReference type="EMBL" id="BARW01020120">
    <property type="protein sequence ID" value="GAI88740.1"/>
    <property type="molecule type" value="Genomic_DNA"/>
</dbReference>
<keyword evidence="4" id="KW-0949">S-adenosyl-L-methionine</keyword>
<dbReference type="Pfam" id="PF00145">
    <property type="entry name" value="DNA_methylase"/>
    <property type="match status" value="1"/>
</dbReference>
<evidence type="ECO:0000256" key="1">
    <source>
        <dbReference type="ARBA" id="ARBA00011975"/>
    </source>
</evidence>
<name>X1TMD8_9ZZZZ</name>
<dbReference type="InterPro" id="IPR029063">
    <property type="entry name" value="SAM-dependent_MTases_sf"/>
</dbReference>
<evidence type="ECO:0000256" key="3">
    <source>
        <dbReference type="ARBA" id="ARBA00022679"/>
    </source>
</evidence>
<dbReference type="Gene3D" id="3.40.50.150">
    <property type="entry name" value="Vaccinia Virus protein VP39"/>
    <property type="match status" value="1"/>
</dbReference>
<evidence type="ECO:0000256" key="2">
    <source>
        <dbReference type="ARBA" id="ARBA00022603"/>
    </source>
</evidence>
<proteinExistence type="predicted"/>
<accession>X1TMD8</accession>
<keyword evidence="2" id="KW-0489">Methyltransferase</keyword>
<feature type="non-terminal residue" evidence="5">
    <location>
        <position position="1"/>
    </location>
</feature>